<reference evidence="12 13" key="1">
    <citation type="submission" date="2018-07" db="EMBL/GenBank/DDBJ databases">
        <title>Genomic Encyclopedia of Type Strains, Phase III (KMG-III): the genomes of soil and plant-associated and newly described type strains.</title>
        <authorList>
            <person name="Whitman W."/>
        </authorList>
    </citation>
    <scope>NUCLEOTIDE SEQUENCE [LARGE SCALE GENOMIC DNA]</scope>
    <source>
        <strain evidence="12 13">CECT 8488</strain>
    </source>
</reference>
<dbReference type="GO" id="GO:0003746">
    <property type="term" value="F:translation elongation factor activity"/>
    <property type="evidence" value="ECO:0007669"/>
    <property type="project" value="UniProtKB-UniRule"/>
</dbReference>
<protein>
    <recommendedName>
        <fullName evidence="7 8">Elongation factor P</fullName>
        <shortName evidence="7">EF-P</shortName>
    </recommendedName>
</protein>
<evidence type="ECO:0000256" key="7">
    <source>
        <dbReference type="HAMAP-Rule" id="MF_00141"/>
    </source>
</evidence>
<name>A0A3D9HJT7_9PROT</name>
<dbReference type="NCBIfam" id="NF001810">
    <property type="entry name" value="PRK00529.1"/>
    <property type="match status" value="1"/>
</dbReference>
<keyword evidence="4 7" id="KW-0963">Cytoplasm</keyword>
<comment type="function">
    <text evidence="7">Involved in peptide bond synthesis. Stimulates efficient translation and peptide-bond synthesis on native or reconstituted 70S ribosomes in vitro. Probably functions indirectly by altering the affinity of the ribosome for aminoacyl-tRNA, thus increasing their reactivity as acceptors for peptidyl transferase.</text>
</comment>
<evidence type="ECO:0000256" key="3">
    <source>
        <dbReference type="ARBA" id="ARBA00009479"/>
    </source>
</evidence>
<dbReference type="PIRSF" id="PIRSF005901">
    <property type="entry name" value="EF-P"/>
    <property type="match status" value="1"/>
</dbReference>
<evidence type="ECO:0000313" key="13">
    <source>
        <dbReference type="Proteomes" id="UP000256845"/>
    </source>
</evidence>
<dbReference type="InterPro" id="IPR008991">
    <property type="entry name" value="Translation_prot_SH3-like_sf"/>
</dbReference>
<dbReference type="Proteomes" id="UP000256845">
    <property type="component" value="Unassembled WGS sequence"/>
</dbReference>
<keyword evidence="6 7" id="KW-0648">Protein biosynthesis</keyword>
<evidence type="ECO:0000256" key="5">
    <source>
        <dbReference type="ARBA" id="ARBA00022768"/>
    </source>
</evidence>
<dbReference type="Pfam" id="PF09285">
    <property type="entry name" value="Elong-fact-P_C"/>
    <property type="match status" value="1"/>
</dbReference>
<gene>
    <name evidence="7" type="primary">efp</name>
    <name evidence="12" type="ORF">DFP90_105138</name>
</gene>
<dbReference type="SMART" id="SM01185">
    <property type="entry name" value="EFP"/>
    <property type="match status" value="1"/>
</dbReference>
<dbReference type="OrthoDB" id="9801844at2"/>
<feature type="domain" description="Translation elongation factor P/YeiP central" evidence="11">
    <location>
        <begin position="68"/>
        <end position="123"/>
    </location>
</feature>
<dbReference type="PANTHER" id="PTHR30053">
    <property type="entry name" value="ELONGATION FACTOR P"/>
    <property type="match status" value="1"/>
</dbReference>
<evidence type="ECO:0000256" key="2">
    <source>
        <dbReference type="ARBA" id="ARBA00004815"/>
    </source>
</evidence>
<evidence type="ECO:0000256" key="4">
    <source>
        <dbReference type="ARBA" id="ARBA00022490"/>
    </source>
</evidence>
<keyword evidence="5 7" id="KW-0251">Elongation factor</keyword>
<dbReference type="SUPFAM" id="SSF50104">
    <property type="entry name" value="Translation proteins SH3-like domain"/>
    <property type="match status" value="1"/>
</dbReference>
<dbReference type="GO" id="GO:0043043">
    <property type="term" value="P:peptide biosynthetic process"/>
    <property type="evidence" value="ECO:0007669"/>
    <property type="project" value="InterPro"/>
</dbReference>
<dbReference type="UniPathway" id="UPA00345"/>
<dbReference type="HAMAP" id="MF_00141">
    <property type="entry name" value="EF_P"/>
    <property type="match status" value="1"/>
</dbReference>
<feature type="domain" description="Elongation factor P C-terminal" evidence="10">
    <location>
        <begin position="131"/>
        <end position="186"/>
    </location>
</feature>
<dbReference type="NCBIfam" id="TIGR00038">
    <property type="entry name" value="efp"/>
    <property type="match status" value="1"/>
</dbReference>
<dbReference type="InterPro" id="IPR012340">
    <property type="entry name" value="NA-bd_OB-fold"/>
</dbReference>
<dbReference type="FunFam" id="2.40.50.140:FF:000009">
    <property type="entry name" value="Elongation factor P"/>
    <property type="match status" value="1"/>
</dbReference>
<dbReference type="PANTHER" id="PTHR30053:SF14">
    <property type="entry name" value="TRANSLATION ELONGATION FACTOR KOW-LIKE DOMAIN-CONTAINING PROTEIN"/>
    <property type="match status" value="1"/>
</dbReference>
<dbReference type="CDD" id="cd04470">
    <property type="entry name" value="S1_EF-P_repeat_1"/>
    <property type="match status" value="1"/>
</dbReference>
<evidence type="ECO:0000256" key="1">
    <source>
        <dbReference type="ARBA" id="ARBA00004496"/>
    </source>
</evidence>
<dbReference type="CDD" id="cd05794">
    <property type="entry name" value="S1_EF-P_repeat_2"/>
    <property type="match status" value="1"/>
</dbReference>
<dbReference type="AlphaFoldDB" id="A0A3D9HJT7"/>
<dbReference type="InterPro" id="IPR001059">
    <property type="entry name" value="Transl_elong_P/YeiP_cen"/>
</dbReference>
<sequence>MKIDGNAIRPGNVIEHEGRLWRAVKTQHVKPGKGGAFLQVELKDIRSGTKLNERFRSSETVERVRLDQKEFQFLFNEGDEYTFMDQESYEQIAVNIDLIGEDQAIFLQDGMVVTIESFEDSPISVMLPDTVTMEITEADAVVKGQTASSSYKPAILENGARVMVPPYIESGTRIVVNTADSTFVERAKD</sequence>
<dbReference type="InterPro" id="IPR013852">
    <property type="entry name" value="Transl_elong_P/YeiP_CS"/>
</dbReference>
<dbReference type="SMART" id="SM00841">
    <property type="entry name" value="Elong-fact-P_C"/>
    <property type="match status" value="1"/>
</dbReference>
<dbReference type="InterPro" id="IPR020599">
    <property type="entry name" value="Transl_elong_fac_P/YeiP"/>
</dbReference>
<proteinExistence type="inferred from homology"/>
<dbReference type="EMBL" id="QRDW01000005">
    <property type="protein sequence ID" value="RED49767.1"/>
    <property type="molecule type" value="Genomic_DNA"/>
</dbReference>
<comment type="subcellular location">
    <subcellularLocation>
        <location evidence="1 7">Cytoplasm</location>
    </subcellularLocation>
</comment>
<dbReference type="FunFam" id="2.30.30.30:FF:000003">
    <property type="entry name" value="Elongation factor P"/>
    <property type="match status" value="1"/>
</dbReference>
<dbReference type="Gene3D" id="2.40.50.140">
    <property type="entry name" value="Nucleic acid-binding proteins"/>
    <property type="match status" value="2"/>
</dbReference>
<organism evidence="12 13">
    <name type="scientific">Aestuariispira insulae</name>
    <dbReference type="NCBI Taxonomy" id="1461337"/>
    <lineage>
        <taxon>Bacteria</taxon>
        <taxon>Pseudomonadati</taxon>
        <taxon>Pseudomonadota</taxon>
        <taxon>Alphaproteobacteria</taxon>
        <taxon>Rhodospirillales</taxon>
        <taxon>Kiloniellaceae</taxon>
        <taxon>Aestuariispira</taxon>
    </lineage>
</organism>
<evidence type="ECO:0000259" key="11">
    <source>
        <dbReference type="SMART" id="SM01185"/>
    </source>
</evidence>
<dbReference type="FunFam" id="2.40.50.140:FF:000004">
    <property type="entry name" value="Elongation factor P"/>
    <property type="match status" value="1"/>
</dbReference>
<evidence type="ECO:0000313" key="12">
    <source>
        <dbReference type="EMBL" id="RED49767.1"/>
    </source>
</evidence>
<keyword evidence="13" id="KW-1185">Reference proteome</keyword>
<dbReference type="InterPro" id="IPR011768">
    <property type="entry name" value="Transl_elongation_fac_P"/>
</dbReference>
<accession>A0A3D9HJT7</accession>
<dbReference type="Gene3D" id="2.30.30.30">
    <property type="match status" value="1"/>
</dbReference>
<comment type="similarity">
    <text evidence="3 7 9">Belongs to the elongation factor P family.</text>
</comment>
<dbReference type="Pfam" id="PF01132">
    <property type="entry name" value="EFP"/>
    <property type="match status" value="1"/>
</dbReference>
<dbReference type="Pfam" id="PF08207">
    <property type="entry name" value="EFP_N"/>
    <property type="match status" value="1"/>
</dbReference>
<evidence type="ECO:0000256" key="6">
    <source>
        <dbReference type="ARBA" id="ARBA00022917"/>
    </source>
</evidence>
<dbReference type="RefSeq" id="WP_115937020.1">
    <property type="nucleotide sequence ID" value="NZ_QRDW01000005.1"/>
</dbReference>
<dbReference type="InterPro" id="IPR013185">
    <property type="entry name" value="Transl_elong_KOW-like"/>
</dbReference>
<dbReference type="InterPro" id="IPR015365">
    <property type="entry name" value="Elong-fact-P_C"/>
</dbReference>
<dbReference type="GO" id="GO:0005829">
    <property type="term" value="C:cytosol"/>
    <property type="evidence" value="ECO:0007669"/>
    <property type="project" value="UniProtKB-ARBA"/>
</dbReference>
<evidence type="ECO:0000259" key="10">
    <source>
        <dbReference type="SMART" id="SM00841"/>
    </source>
</evidence>
<dbReference type="InterPro" id="IPR014722">
    <property type="entry name" value="Rib_uL2_dom2"/>
</dbReference>
<evidence type="ECO:0000256" key="9">
    <source>
        <dbReference type="RuleBase" id="RU004389"/>
    </source>
</evidence>
<dbReference type="SUPFAM" id="SSF50249">
    <property type="entry name" value="Nucleic acid-binding proteins"/>
    <property type="match status" value="2"/>
</dbReference>
<comment type="caution">
    <text evidence="12">The sequence shown here is derived from an EMBL/GenBank/DDBJ whole genome shotgun (WGS) entry which is preliminary data.</text>
</comment>
<evidence type="ECO:0000256" key="8">
    <source>
        <dbReference type="NCBIfam" id="TIGR00038"/>
    </source>
</evidence>
<comment type="pathway">
    <text evidence="2 7">Protein biosynthesis; polypeptide chain elongation.</text>
</comment>
<dbReference type="PROSITE" id="PS01275">
    <property type="entry name" value="EFP"/>
    <property type="match status" value="1"/>
</dbReference>